<organism evidence="1 2">
    <name type="scientific">Tribolium castaneum</name>
    <name type="common">Red flour beetle</name>
    <dbReference type="NCBI Taxonomy" id="7070"/>
    <lineage>
        <taxon>Eukaryota</taxon>
        <taxon>Metazoa</taxon>
        <taxon>Ecdysozoa</taxon>
        <taxon>Arthropoda</taxon>
        <taxon>Hexapoda</taxon>
        <taxon>Insecta</taxon>
        <taxon>Pterygota</taxon>
        <taxon>Neoptera</taxon>
        <taxon>Endopterygota</taxon>
        <taxon>Coleoptera</taxon>
        <taxon>Polyphaga</taxon>
        <taxon>Cucujiformia</taxon>
        <taxon>Tenebrionidae</taxon>
        <taxon>Tenebrionidae incertae sedis</taxon>
        <taxon>Tribolium</taxon>
    </lineage>
</organism>
<dbReference type="AlphaFoldDB" id="D6W907"/>
<proteinExistence type="predicted"/>
<dbReference type="HOGENOM" id="CLU_1449478_0_0_1"/>
<reference evidence="1 2" key="1">
    <citation type="journal article" date="2008" name="Nature">
        <title>The genome of the model beetle and pest Tribolium castaneum.</title>
        <authorList>
            <consortium name="Tribolium Genome Sequencing Consortium"/>
            <person name="Richards S."/>
            <person name="Gibbs R.A."/>
            <person name="Weinstock G.M."/>
            <person name="Brown S.J."/>
            <person name="Denell R."/>
            <person name="Beeman R.W."/>
            <person name="Gibbs R."/>
            <person name="Beeman R.W."/>
            <person name="Brown S.J."/>
            <person name="Bucher G."/>
            <person name="Friedrich M."/>
            <person name="Grimmelikhuijzen C.J."/>
            <person name="Klingler M."/>
            <person name="Lorenzen M."/>
            <person name="Richards S."/>
            <person name="Roth S."/>
            <person name="Schroder R."/>
            <person name="Tautz D."/>
            <person name="Zdobnov E.M."/>
            <person name="Muzny D."/>
            <person name="Gibbs R.A."/>
            <person name="Weinstock G.M."/>
            <person name="Attaway T."/>
            <person name="Bell S."/>
            <person name="Buhay C.J."/>
            <person name="Chandrabose M.N."/>
            <person name="Chavez D."/>
            <person name="Clerk-Blankenburg K.P."/>
            <person name="Cree A."/>
            <person name="Dao M."/>
            <person name="Davis C."/>
            <person name="Chacko J."/>
            <person name="Dinh H."/>
            <person name="Dugan-Rocha S."/>
            <person name="Fowler G."/>
            <person name="Garner T.T."/>
            <person name="Garnes J."/>
            <person name="Gnirke A."/>
            <person name="Hawes A."/>
            <person name="Hernandez J."/>
            <person name="Hines S."/>
            <person name="Holder M."/>
            <person name="Hume J."/>
            <person name="Jhangiani S.N."/>
            <person name="Joshi V."/>
            <person name="Khan Z.M."/>
            <person name="Jackson L."/>
            <person name="Kovar C."/>
            <person name="Kowis A."/>
            <person name="Lee S."/>
            <person name="Lewis L.R."/>
            <person name="Margolis J."/>
            <person name="Morgan M."/>
            <person name="Nazareth L.V."/>
            <person name="Nguyen N."/>
            <person name="Okwuonu G."/>
            <person name="Parker D."/>
            <person name="Richards S."/>
            <person name="Ruiz S.J."/>
            <person name="Santibanez J."/>
            <person name="Savard J."/>
            <person name="Scherer S.E."/>
            <person name="Schneider B."/>
            <person name="Sodergren E."/>
            <person name="Tautz D."/>
            <person name="Vattahil S."/>
            <person name="Villasana D."/>
            <person name="White C.S."/>
            <person name="Wright R."/>
            <person name="Park Y."/>
            <person name="Beeman R.W."/>
            <person name="Lord J."/>
            <person name="Oppert B."/>
            <person name="Lorenzen M."/>
            <person name="Brown S."/>
            <person name="Wang L."/>
            <person name="Savard J."/>
            <person name="Tautz D."/>
            <person name="Richards S."/>
            <person name="Weinstock G."/>
            <person name="Gibbs R.A."/>
            <person name="Liu Y."/>
            <person name="Worley K."/>
            <person name="Weinstock G."/>
            <person name="Elsik C.G."/>
            <person name="Reese J.T."/>
            <person name="Elhaik E."/>
            <person name="Landan G."/>
            <person name="Graur D."/>
            <person name="Arensburger P."/>
            <person name="Atkinson P."/>
            <person name="Beeman R.W."/>
            <person name="Beidler J."/>
            <person name="Brown S.J."/>
            <person name="Demuth J.P."/>
            <person name="Drury D.W."/>
            <person name="Du Y.Z."/>
            <person name="Fujiwara H."/>
            <person name="Lorenzen M."/>
            <person name="Maselli V."/>
            <person name="Osanai M."/>
            <person name="Park Y."/>
            <person name="Robertson H.M."/>
            <person name="Tu Z."/>
            <person name="Wang J.J."/>
            <person name="Wang S."/>
            <person name="Richards S."/>
            <person name="Song H."/>
            <person name="Zhang L."/>
            <person name="Sodergren E."/>
            <person name="Werner D."/>
            <person name="Stanke M."/>
            <person name="Morgenstern B."/>
            <person name="Solovyev V."/>
            <person name="Kosarev P."/>
            <person name="Brown G."/>
            <person name="Chen H.C."/>
            <person name="Ermolaeva O."/>
            <person name="Hlavina W."/>
            <person name="Kapustin Y."/>
            <person name="Kiryutin B."/>
            <person name="Kitts P."/>
            <person name="Maglott D."/>
            <person name="Pruitt K."/>
            <person name="Sapojnikov V."/>
            <person name="Souvorov A."/>
            <person name="Mackey A.J."/>
            <person name="Waterhouse R.M."/>
            <person name="Wyder S."/>
            <person name="Zdobnov E.M."/>
            <person name="Zdobnov E.M."/>
            <person name="Wyder S."/>
            <person name="Kriventseva E.V."/>
            <person name="Kadowaki T."/>
            <person name="Bork P."/>
            <person name="Aranda M."/>
            <person name="Bao R."/>
            <person name="Beermann A."/>
            <person name="Berns N."/>
            <person name="Bolognesi R."/>
            <person name="Bonneton F."/>
            <person name="Bopp D."/>
            <person name="Brown S.J."/>
            <person name="Bucher G."/>
            <person name="Butts T."/>
            <person name="Chaumot A."/>
            <person name="Denell R.E."/>
            <person name="Ferrier D.E."/>
            <person name="Friedrich M."/>
            <person name="Gordon C.M."/>
            <person name="Jindra M."/>
            <person name="Klingler M."/>
            <person name="Lan Q."/>
            <person name="Lattorff H.M."/>
            <person name="Laudet V."/>
            <person name="von Levetsow C."/>
            <person name="Liu Z."/>
            <person name="Lutz R."/>
            <person name="Lynch J.A."/>
            <person name="da Fonseca R.N."/>
            <person name="Posnien N."/>
            <person name="Reuter R."/>
            <person name="Roth S."/>
            <person name="Savard J."/>
            <person name="Schinko J.B."/>
            <person name="Schmitt C."/>
            <person name="Schoppmeier M."/>
            <person name="Schroder R."/>
            <person name="Shippy T.D."/>
            <person name="Simonnet F."/>
            <person name="Marques-Souza H."/>
            <person name="Tautz D."/>
            <person name="Tomoyasu Y."/>
            <person name="Trauner J."/>
            <person name="Van der Zee M."/>
            <person name="Vervoort M."/>
            <person name="Wittkopp N."/>
            <person name="Wimmer E.A."/>
            <person name="Yang X."/>
            <person name="Jones A.K."/>
            <person name="Sattelle D.B."/>
            <person name="Ebert P.R."/>
            <person name="Nelson D."/>
            <person name="Scott J.G."/>
            <person name="Beeman R.W."/>
            <person name="Muthukrishnan S."/>
            <person name="Kramer K.J."/>
            <person name="Arakane Y."/>
            <person name="Beeman R.W."/>
            <person name="Zhu Q."/>
            <person name="Hogenkamp D."/>
            <person name="Dixit R."/>
            <person name="Oppert B."/>
            <person name="Jiang H."/>
            <person name="Zou Z."/>
            <person name="Marshall J."/>
            <person name="Elpidina E."/>
            <person name="Vinokurov K."/>
            <person name="Oppert C."/>
            <person name="Zou Z."/>
            <person name="Evans J."/>
            <person name="Lu Z."/>
            <person name="Zhao P."/>
            <person name="Sumathipala N."/>
            <person name="Altincicek B."/>
            <person name="Vilcinskas A."/>
            <person name="Williams M."/>
            <person name="Hultmark D."/>
            <person name="Hetru C."/>
            <person name="Jiang H."/>
            <person name="Grimmelikhuijzen C.J."/>
            <person name="Hauser F."/>
            <person name="Cazzamali G."/>
            <person name="Williamson M."/>
            <person name="Park Y."/>
            <person name="Li B."/>
            <person name="Tanaka Y."/>
            <person name="Predel R."/>
            <person name="Neupert S."/>
            <person name="Schachtner J."/>
            <person name="Verleyen P."/>
            <person name="Raible F."/>
            <person name="Bork P."/>
            <person name="Friedrich M."/>
            <person name="Walden K.K."/>
            <person name="Robertson H.M."/>
            <person name="Angeli S."/>
            <person name="Foret S."/>
            <person name="Bucher G."/>
            <person name="Schuetz S."/>
            <person name="Maleszka R."/>
            <person name="Wimmer E.A."/>
            <person name="Beeman R.W."/>
            <person name="Lorenzen M."/>
            <person name="Tomoyasu Y."/>
            <person name="Miller S.C."/>
            <person name="Grossmann D."/>
            <person name="Bucher G."/>
        </authorList>
    </citation>
    <scope>NUCLEOTIDE SEQUENCE [LARGE SCALE GENOMIC DNA]</scope>
    <source>
        <strain evidence="1 2">Georgia GA2</strain>
    </source>
</reference>
<sequence>MLFIHAISRMAEPAPASEFVIASVISDAAIKCTSCARPEPRHRENLPSNCVGVDSLDSSAATRTIRTPPVLDQRGRVPIQEGRSLTVKMLMCNKNNAVKPRLKDQSRVTITDRLLIILIWVSTPVAPDKIALSKQVFEMKGGFHSGSKFAENTKTWRAHLEIFILRSSRRKQDYLLNFKEISTTHRD</sequence>
<dbReference type="Proteomes" id="UP000007266">
    <property type="component" value="Linkage group 2"/>
</dbReference>
<accession>D6W907</accession>
<reference evidence="1 2" key="2">
    <citation type="journal article" date="2010" name="Nucleic Acids Res.">
        <title>BeetleBase in 2010: revisions to provide comprehensive genomic information for Tribolium castaneum.</title>
        <authorList>
            <person name="Kim H.S."/>
            <person name="Murphy T."/>
            <person name="Xia J."/>
            <person name="Caragea D."/>
            <person name="Park Y."/>
            <person name="Beeman R.W."/>
            <person name="Lorenzen M.D."/>
            <person name="Butcher S."/>
            <person name="Manak J.R."/>
            <person name="Brown S.J."/>
        </authorList>
    </citation>
    <scope>GENOME REANNOTATION</scope>
    <source>
        <strain evidence="1 2">Georgia GA2</strain>
    </source>
</reference>
<gene>
    <name evidence="1" type="primary">GLEAN_00659</name>
    <name evidence="1" type="ORF">TcasGA2_TC000659</name>
</gene>
<keyword evidence="2" id="KW-1185">Reference proteome</keyword>
<evidence type="ECO:0000313" key="2">
    <source>
        <dbReference type="Proteomes" id="UP000007266"/>
    </source>
</evidence>
<dbReference type="EMBL" id="KQ971312">
    <property type="protein sequence ID" value="EEZ98220.1"/>
    <property type="molecule type" value="Genomic_DNA"/>
</dbReference>
<name>D6W907_TRICA</name>
<protein>
    <submittedName>
        <fullName evidence="1">Uncharacterized protein</fullName>
    </submittedName>
</protein>
<evidence type="ECO:0000313" key="1">
    <source>
        <dbReference type="EMBL" id="EEZ98220.1"/>
    </source>
</evidence>